<proteinExistence type="predicted"/>
<sequence length="416" mass="46135">MARKWFQLVGEDGNALTSADAVSVDIEDVAAFRDAVKLKCPNALAKVDAADLTVFANRAAYNTKQKLPKSSSSVTDLGNDEDDALIVVVPTQRQVVVPAVSQPSFVWKEPKSLVGATGAKWDFQNSLNLGSLASAIGCHYQAWRDRKTDKRSHPLFVCLDGPGTGKSRLLDEFPNVLQQQIFCDETQGDPAMKQLLRKAYTFKITFENGTTDNYGFSNPSKMIGTRMLYQLQDSLPWMTFKGDPAFHLDPEQVLSKLSTITGTDSSEMCVILCADSLQKLQHDPGRKDSDFYAAFASLCDLVNASKCWMIVLCAATIYQPVNEFLADSPQWREMLQTTSLTRPKINQEDVFETFNDGNGFLIQLLVDDMGGHGRALEELFNVLQKQGKAFQFIIVMHNVLAAIRQAYPAIVAQMHI</sequence>
<dbReference type="Proteomes" id="UP000694044">
    <property type="component" value="Unassembled WGS sequence"/>
</dbReference>
<comment type="caution">
    <text evidence="1">The sequence shown here is derived from an EMBL/GenBank/DDBJ whole genome shotgun (WGS) entry which is preliminary data.</text>
</comment>
<name>A0A8T1VDQ3_9STRA</name>
<evidence type="ECO:0000313" key="1">
    <source>
        <dbReference type="EMBL" id="KAG7378218.1"/>
    </source>
</evidence>
<protein>
    <recommendedName>
        <fullName evidence="3">Crinkler (CRN) family protein</fullName>
    </recommendedName>
</protein>
<dbReference type="OrthoDB" id="121753at2759"/>
<reference evidence="1" key="1">
    <citation type="submission" date="2021-02" db="EMBL/GenBank/DDBJ databases">
        <authorList>
            <person name="Palmer J.M."/>
        </authorList>
    </citation>
    <scope>NUCLEOTIDE SEQUENCE</scope>
    <source>
        <strain evidence="1">SCRP734</strain>
    </source>
</reference>
<keyword evidence="2" id="KW-1185">Reference proteome</keyword>
<evidence type="ECO:0000313" key="2">
    <source>
        <dbReference type="Proteomes" id="UP000694044"/>
    </source>
</evidence>
<evidence type="ECO:0008006" key="3">
    <source>
        <dbReference type="Google" id="ProtNLM"/>
    </source>
</evidence>
<accession>A0A8T1VDQ3</accession>
<gene>
    <name evidence="1" type="ORF">PHYPSEUDO_010413</name>
</gene>
<dbReference type="EMBL" id="JAGDFM010000443">
    <property type="protein sequence ID" value="KAG7378218.1"/>
    <property type="molecule type" value="Genomic_DNA"/>
</dbReference>
<organism evidence="1 2">
    <name type="scientific">Phytophthora pseudosyringae</name>
    <dbReference type="NCBI Taxonomy" id="221518"/>
    <lineage>
        <taxon>Eukaryota</taxon>
        <taxon>Sar</taxon>
        <taxon>Stramenopiles</taxon>
        <taxon>Oomycota</taxon>
        <taxon>Peronosporomycetes</taxon>
        <taxon>Peronosporales</taxon>
        <taxon>Peronosporaceae</taxon>
        <taxon>Phytophthora</taxon>
    </lineage>
</organism>
<dbReference type="AlphaFoldDB" id="A0A8T1VDQ3"/>